<dbReference type="AlphaFoldDB" id="A0A6J4SEW3"/>
<accession>A0A6J4SEW3</accession>
<organism evidence="1">
    <name type="scientific">uncultured Rubrobacteraceae bacterium</name>
    <dbReference type="NCBI Taxonomy" id="349277"/>
    <lineage>
        <taxon>Bacteria</taxon>
        <taxon>Bacillati</taxon>
        <taxon>Actinomycetota</taxon>
        <taxon>Rubrobacteria</taxon>
        <taxon>Rubrobacterales</taxon>
        <taxon>Rubrobacteraceae</taxon>
        <taxon>environmental samples</taxon>
    </lineage>
</organism>
<reference evidence="1" key="1">
    <citation type="submission" date="2020-02" db="EMBL/GenBank/DDBJ databases">
        <authorList>
            <person name="Meier V. D."/>
        </authorList>
    </citation>
    <scope>NUCLEOTIDE SEQUENCE</scope>
    <source>
        <strain evidence="1">AVDCRST_MAG05</strain>
    </source>
</reference>
<name>A0A6J4SEW3_9ACTN</name>
<dbReference type="EMBL" id="CADCVM010000216">
    <property type="protein sequence ID" value="CAA9493992.1"/>
    <property type="molecule type" value="Genomic_DNA"/>
</dbReference>
<evidence type="ECO:0000313" key="1">
    <source>
        <dbReference type="EMBL" id="CAA9493992.1"/>
    </source>
</evidence>
<protein>
    <submittedName>
        <fullName evidence="1">Uncharacterized protein</fullName>
    </submittedName>
</protein>
<gene>
    <name evidence="1" type="ORF">AVDCRST_MAG05-2049</name>
</gene>
<sequence>MTNTFDFWPSSNASLTAGEAVLEVSFRSPVPIEHAESIVEAAGEYTTVYVHTMSFGYPDA</sequence>
<proteinExistence type="predicted"/>